<evidence type="ECO:0000256" key="7">
    <source>
        <dbReference type="ARBA" id="ARBA00023136"/>
    </source>
</evidence>
<comment type="subcellular location">
    <subcellularLocation>
        <location evidence="1">Cell membrane</location>
        <topology evidence="1">Multi-pass membrane protein</topology>
    </subcellularLocation>
</comment>
<protein>
    <submittedName>
        <fullName evidence="9">4-azaleucine resistance transporter AzlC</fullName>
    </submittedName>
</protein>
<dbReference type="InterPro" id="IPR011606">
    <property type="entry name" value="Brnchd-chn_aa_trnsp_permease"/>
</dbReference>
<keyword evidence="5 8" id="KW-0812">Transmembrane</keyword>
<feature type="transmembrane region" description="Helical" evidence="8">
    <location>
        <begin position="56"/>
        <end position="78"/>
    </location>
</feature>
<keyword evidence="6 8" id="KW-1133">Transmembrane helix</keyword>
<gene>
    <name evidence="9" type="ORF">FHR92_002280</name>
</gene>
<organism evidence="9 10">
    <name type="scientific">Fontibacillus solani</name>
    <dbReference type="NCBI Taxonomy" id="1572857"/>
    <lineage>
        <taxon>Bacteria</taxon>
        <taxon>Bacillati</taxon>
        <taxon>Bacillota</taxon>
        <taxon>Bacilli</taxon>
        <taxon>Bacillales</taxon>
        <taxon>Paenibacillaceae</taxon>
        <taxon>Fontibacillus</taxon>
    </lineage>
</organism>
<dbReference type="PANTHER" id="PTHR34979:SF1">
    <property type="entry name" value="INNER MEMBRANE PROTEIN YGAZ"/>
    <property type="match status" value="1"/>
</dbReference>
<accession>A0A7W3STC8</accession>
<dbReference type="EMBL" id="JACJIP010000013">
    <property type="protein sequence ID" value="MBA9085813.1"/>
    <property type="molecule type" value="Genomic_DNA"/>
</dbReference>
<keyword evidence="3" id="KW-0813">Transport</keyword>
<evidence type="ECO:0000256" key="4">
    <source>
        <dbReference type="ARBA" id="ARBA00022475"/>
    </source>
</evidence>
<comment type="caution">
    <text evidence="9">The sequence shown here is derived from an EMBL/GenBank/DDBJ whole genome shotgun (WGS) entry which is preliminary data.</text>
</comment>
<dbReference type="GO" id="GO:1903785">
    <property type="term" value="P:L-valine transmembrane transport"/>
    <property type="evidence" value="ECO:0007669"/>
    <property type="project" value="TreeGrafter"/>
</dbReference>
<sequence>MKRREVMTVALRDAIPIIIAYFPLSMTFGVLASASGLPALYSILSSVWVYSGGAQFMLVSMLAEAIVPMTIITTILLVNLRHVLYGATLGPSVKEWREPYKWLAALGLTDEIFAVVSSRVNKGEQLTPTYYLTFAISAYGSWILGTIAGSGLGGAVTPDVANILSFALPALFLALLFGGQRGMASMLAACTGAVVATIAGMLHLGGIGLVAGGLIGATTGLLVTMKLRLKQVK</sequence>
<dbReference type="AlphaFoldDB" id="A0A7W3STC8"/>
<evidence type="ECO:0000313" key="9">
    <source>
        <dbReference type="EMBL" id="MBA9085813.1"/>
    </source>
</evidence>
<evidence type="ECO:0000313" key="10">
    <source>
        <dbReference type="Proteomes" id="UP000567067"/>
    </source>
</evidence>
<evidence type="ECO:0000256" key="2">
    <source>
        <dbReference type="ARBA" id="ARBA00010735"/>
    </source>
</evidence>
<keyword evidence="10" id="KW-1185">Reference proteome</keyword>
<dbReference type="Pfam" id="PF03591">
    <property type="entry name" value="AzlC"/>
    <property type="match status" value="1"/>
</dbReference>
<dbReference type="RefSeq" id="WP_182535621.1">
    <property type="nucleotide sequence ID" value="NZ_JACJIP010000013.1"/>
</dbReference>
<dbReference type="Proteomes" id="UP000567067">
    <property type="component" value="Unassembled WGS sequence"/>
</dbReference>
<proteinExistence type="inferred from homology"/>
<evidence type="ECO:0000256" key="6">
    <source>
        <dbReference type="ARBA" id="ARBA00022989"/>
    </source>
</evidence>
<feature type="transmembrane region" description="Helical" evidence="8">
    <location>
        <begin position="208"/>
        <end position="227"/>
    </location>
</feature>
<keyword evidence="4" id="KW-1003">Cell membrane</keyword>
<comment type="similarity">
    <text evidence="2">Belongs to the AzlC family.</text>
</comment>
<reference evidence="9 10" key="1">
    <citation type="submission" date="2020-08" db="EMBL/GenBank/DDBJ databases">
        <title>Genomic Encyclopedia of Type Strains, Phase III (KMG-III): the genomes of soil and plant-associated and newly described type strains.</title>
        <authorList>
            <person name="Whitman W."/>
        </authorList>
    </citation>
    <scope>NUCLEOTIDE SEQUENCE [LARGE SCALE GENOMIC DNA]</scope>
    <source>
        <strain evidence="9 10">CECT 8693</strain>
    </source>
</reference>
<feature type="transmembrane region" description="Helical" evidence="8">
    <location>
        <begin position="129"/>
        <end position="148"/>
    </location>
</feature>
<evidence type="ECO:0000256" key="5">
    <source>
        <dbReference type="ARBA" id="ARBA00022692"/>
    </source>
</evidence>
<name>A0A7W3STC8_9BACL</name>
<evidence type="ECO:0000256" key="8">
    <source>
        <dbReference type="SAM" id="Phobius"/>
    </source>
</evidence>
<keyword evidence="7 8" id="KW-0472">Membrane</keyword>
<dbReference type="PANTHER" id="PTHR34979">
    <property type="entry name" value="INNER MEMBRANE PROTEIN YGAZ"/>
    <property type="match status" value="1"/>
</dbReference>
<feature type="transmembrane region" description="Helical" evidence="8">
    <location>
        <begin position="160"/>
        <end position="177"/>
    </location>
</feature>
<dbReference type="GO" id="GO:0005886">
    <property type="term" value="C:plasma membrane"/>
    <property type="evidence" value="ECO:0007669"/>
    <property type="project" value="UniProtKB-SubCell"/>
</dbReference>
<evidence type="ECO:0000256" key="1">
    <source>
        <dbReference type="ARBA" id="ARBA00004651"/>
    </source>
</evidence>
<feature type="transmembrane region" description="Helical" evidence="8">
    <location>
        <begin position="21"/>
        <end position="44"/>
    </location>
</feature>
<evidence type="ECO:0000256" key="3">
    <source>
        <dbReference type="ARBA" id="ARBA00022448"/>
    </source>
</evidence>